<keyword evidence="5 6" id="KW-0472">Membrane</keyword>
<evidence type="ECO:0000256" key="3">
    <source>
        <dbReference type="ARBA" id="ARBA00022692"/>
    </source>
</evidence>
<dbReference type="InterPro" id="IPR003838">
    <property type="entry name" value="ABC3_permease_C"/>
</dbReference>
<comment type="subcellular location">
    <subcellularLocation>
        <location evidence="1">Cell membrane</location>
        <topology evidence="1">Multi-pass membrane protein</topology>
    </subcellularLocation>
</comment>
<keyword evidence="10" id="KW-1185">Reference proteome</keyword>
<protein>
    <submittedName>
        <fullName evidence="9">ABC transporter permease</fullName>
    </submittedName>
</protein>
<feature type="transmembrane region" description="Helical" evidence="6">
    <location>
        <begin position="327"/>
        <end position="354"/>
    </location>
</feature>
<feature type="transmembrane region" description="Helical" evidence="6">
    <location>
        <begin position="753"/>
        <end position="771"/>
    </location>
</feature>
<dbReference type="InterPro" id="IPR050250">
    <property type="entry name" value="Macrolide_Exporter_MacB"/>
</dbReference>
<evidence type="ECO:0000256" key="6">
    <source>
        <dbReference type="SAM" id="Phobius"/>
    </source>
</evidence>
<feature type="domain" description="ABC3 transporter permease C-terminal" evidence="7">
    <location>
        <begin position="670"/>
        <end position="779"/>
    </location>
</feature>
<dbReference type="AlphaFoldDB" id="A0A9X1ZLU0"/>
<feature type="transmembrane region" description="Helical" evidence="6">
    <location>
        <begin position="422"/>
        <end position="441"/>
    </location>
</feature>
<dbReference type="Pfam" id="PF12704">
    <property type="entry name" value="MacB_PCD"/>
    <property type="match status" value="1"/>
</dbReference>
<comment type="caution">
    <text evidence="9">The sequence shown here is derived from an EMBL/GenBank/DDBJ whole genome shotgun (WGS) entry which is preliminary data.</text>
</comment>
<dbReference type="GO" id="GO:0022857">
    <property type="term" value="F:transmembrane transporter activity"/>
    <property type="evidence" value="ECO:0007669"/>
    <property type="project" value="TreeGrafter"/>
</dbReference>
<feature type="transmembrane region" description="Helical" evidence="6">
    <location>
        <begin position="711"/>
        <end position="733"/>
    </location>
</feature>
<sequence>MLKNYIKIAWRNIWKNKAFSVINIGGLAVGMASAILILIWIENELSYDRFHENGKNIYKLYNRDTFDGENWAWGNTPKILGKTIKEDYPEVSHVARVDPNEDLWLKVGNKKFKTTGIITDVDFLQMFSFPLYDSDESSILKDPSGIVITQKLAKKLFDDNDAMGQTIQVEQSHVYKVAGILKDLPNNTRFNFDFILPWNYMKVNGWDDSYWGNNSVQTFVQLKPHVSQVDFDKHIKEITINHTKESAHPSSTEVFSWPLEKLWLYSKSENGKLVAGKIITVRLFSVIAIFILLIACINFMNLSTARSEKRAKEVGIRKVVGAQKRNLILQFTGESILITFFAGILALLLVFSFLNPFNQLVNKSLHIDYTNFTFWLLIIGFILFTGLLAGCYPAFYLSSFQPAKVLKGKISSIKDIIMPRKILVVSQFTFAILLITCTIIINRQINYAQQRDTGYVKENLIYTILDDNIRSNYLSIKNELLQSNAVVAVTKTLSPITEQYSDSWGFSWNGSTEADHDTGFTIMSADTDFTKSTGTKIIAGRDIDINTYPSDSTAILLNETAVEKMRLKNPIGAIVSDSNTNWKVVGVIQDFIIQSPYEPIQPMMICGPSRWFGVMHMKLNSKNSISENLATAEKIFKKFNQDYPFEYHFVDEKYANKFESEKRTASLSALFAGLTIFISCLGLFGLATYMVHSRIQEIGIRKVLGANIAQLVTLLSSNFLQLVLISFFIASPIAWYAMSRWLNNYTYNIGVEWWVFALVGIVIIFITLLTVSSQAIKAALSNPVKNIKTE</sequence>
<feature type="domain" description="MacB-like periplasmic core" evidence="8">
    <location>
        <begin position="20"/>
        <end position="236"/>
    </location>
</feature>
<evidence type="ECO:0000256" key="2">
    <source>
        <dbReference type="ARBA" id="ARBA00022475"/>
    </source>
</evidence>
<feature type="domain" description="ABC3 transporter permease C-terminal" evidence="7">
    <location>
        <begin position="286"/>
        <end position="402"/>
    </location>
</feature>
<dbReference type="PANTHER" id="PTHR30572">
    <property type="entry name" value="MEMBRANE COMPONENT OF TRANSPORTER-RELATED"/>
    <property type="match status" value="1"/>
</dbReference>
<feature type="transmembrane region" description="Helical" evidence="6">
    <location>
        <begin position="283"/>
        <end position="302"/>
    </location>
</feature>
<organism evidence="9 10">
    <name type="scientific">Zunongwangia pacifica</name>
    <dbReference type="NCBI Taxonomy" id="2911062"/>
    <lineage>
        <taxon>Bacteria</taxon>
        <taxon>Pseudomonadati</taxon>
        <taxon>Bacteroidota</taxon>
        <taxon>Flavobacteriia</taxon>
        <taxon>Flavobacteriales</taxon>
        <taxon>Flavobacteriaceae</taxon>
        <taxon>Zunongwangia</taxon>
    </lineage>
</organism>
<gene>
    <name evidence="9" type="ORF">L1967_01640</name>
</gene>
<dbReference type="GO" id="GO:0005886">
    <property type="term" value="C:plasma membrane"/>
    <property type="evidence" value="ECO:0007669"/>
    <property type="project" value="UniProtKB-SubCell"/>
</dbReference>
<evidence type="ECO:0000313" key="9">
    <source>
        <dbReference type="EMBL" id="MCL6216982.1"/>
    </source>
</evidence>
<evidence type="ECO:0000259" key="8">
    <source>
        <dbReference type="Pfam" id="PF12704"/>
    </source>
</evidence>
<reference evidence="9" key="1">
    <citation type="submission" date="2022-01" db="EMBL/GenBank/DDBJ databases">
        <title>Genome sequencing of Zunongwangia sp. M21534 genome.</title>
        <authorList>
            <person name="Chen Y."/>
            <person name="Dong C."/>
            <person name="Shao Z."/>
        </authorList>
    </citation>
    <scope>NUCLEOTIDE SEQUENCE</scope>
    <source>
        <strain evidence="9">MCCC M21534</strain>
    </source>
</reference>
<dbReference type="Proteomes" id="UP001139521">
    <property type="component" value="Unassembled WGS sequence"/>
</dbReference>
<keyword evidence="4 6" id="KW-1133">Transmembrane helix</keyword>
<keyword evidence="3 6" id="KW-0812">Transmembrane</keyword>
<evidence type="ECO:0000313" key="10">
    <source>
        <dbReference type="Proteomes" id="UP001139521"/>
    </source>
</evidence>
<dbReference type="RefSeq" id="WP_249599972.1">
    <property type="nucleotide sequence ID" value="NZ_JAKHSK010000002.1"/>
</dbReference>
<feature type="transmembrane region" description="Helical" evidence="6">
    <location>
        <begin position="374"/>
        <end position="397"/>
    </location>
</feature>
<evidence type="ECO:0000256" key="4">
    <source>
        <dbReference type="ARBA" id="ARBA00022989"/>
    </source>
</evidence>
<feature type="transmembrane region" description="Helical" evidence="6">
    <location>
        <begin position="21"/>
        <end position="41"/>
    </location>
</feature>
<proteinExistence type="predicted"/>
<dbReference type="Pfam" id="PF02687">
    <property type="entry name" value="FtsX"/>
    <property type="match status" value="2"/>
</dbReference>
<feature type="transmembrane region" description="Helical" evidence="6">
    <location>
        <begin position="667"/>
        <end position="691"/>
    </location>
</feature>
<accession>A0A9X1ZLU0</accession>
<dbReference type="PANTHER" id="PTHR30572:SF18">
    <property type="entry name" value="ABC-TYPE MACROLIDE FAMILY EXPORT SYSTEM PERMEASE COMPONENT 2"/>
    <property type="match status" value="1"/>
</dbReference>
<name>A0A9X1ZLU0_9FLAO</name>
<dbReference type="InterPro" id="IPR025857">
    <property type="entry name" value="MacB_PCD"/>
</dbReference>
<dbReference type="EMBL" id="JAKHSK010000002">
    <property type="protein sequence ID" value="MCL6216982.1"/>
    <property type="molecule type" value="Genomic_DNA"/>
</dbReference>
<evidence type="ECO:0000256" key="1">
    <source>
        <dbReference type="ARBA" id="ARBA00004651"/>
    </source>
</evidence>
<keyword evidence="2" id="KW-1003">Cell membrane</keyword>
<evidence type="ECO:0000259" key="7">
    <source>
        <dbReference type="Pfam" id="PF02687"/>
    </source>
</evidence>
<evidence type="ECO:0000256" key="5">
    <source>
        <dbReference type="ARBA" id="ARBA00023136"/>
    </source>
</evidence>